<feature type="transmembrane region" description="Helical" evidence="5">
    <location>
        <begin position="67"/>
        <end position="86"/>
    </location>
</feature>
<dbReference type="EMBL" id="JAZDWZ010000010">
    <property type="protein sequence ID" value="MEE3928565.1"/>
    <property type="molecule type" value="Genomic_DNA"/>
</dbReference>
<feature type="transmembrane region" description="Helical" evidence="5">
    <location>
        <begin position="168"/>
        <end position="188"/>
    </location>
</feature>
<feature type="transmembrane region" description="Helical" evidence="5">
    <location>
        <begin position="24"/>
        <end position="55"/>
    </location>
</feature>
<protein>
    <submittedName>
        <fullName evidence="6">Energy-coupling factor transporter transmembrane component T</fullName>
    </submittedName>
</protein>
<keyword evidence="7" id="KW-1185">Reference proteome</keyword>
<organism evidence="6 7">
    <name type="scientific">Mycoplasmopsis ciconiae</name>
    <dbReference type="NCBI Taxonomy" id="561067"/>
    <lineage>
        <taxon>Bacteria</taxon>
        <taxon>Bacillati</taxon>
        <taxon>Mycoplasmatota</taxon>
        <taxon>Mycoplasmoidales</taxon>
        <taxon>Metamycoplasmataceae</taxon>
        <taxon>Mycoplasmopsis</taxon>
    </lineage>
</organism>
<dbReference type="Pfam" id="PF02361">
    <property type="entry name" value="CbiQ"/>
    <property type="match status" value="1"/>
</dbReference>
<proteinExistence type="predicted"/>
<evidence type="ECO:0000313" key="7">
    <source>
        <dbReference type="Proteomes" id="UP001344817"/>
    </source>
</evidence>
<evidence type="ECO:0000256" key="4">
    <source>
        <dbReference type="ARBA" id="ARBA00023136"/>
    </source>
</evidence>
<sequence length="299" mass="34276">MKSVFGRYLPGDSFLYKVDARVKILLTIVYIVLMFFVGSLISAIVLLIPLIVAYVLTIKRIMPLFKILKFPLIISVIIFLVSIYSINYDFNANAQESSKVNDGIILLLPIWKAKNIALTYNALNKTITLFIRIYTMILCTTILTNTTKPILLTKAIEDLLFPLKLIKVPVHIIAMIISIALRFIPTLLDEATRIMKAQSSRGVDFKSGSIKEKVTAFTTLIIPLFVSSFAKAEDLSNALETRGYDPYQKRTRYRQLHFGWRDVIIILIVAILTAFVITEIYYLLPFVYPEQFKLWMRVY</sequence>
<dbReference type="InterPro" id="IPR003339">
    <property type="entry name" value="ABC/ECF_trnsptr_transmembrane"/>
</dbReference>
<evidence type="ECO:0000256" key="2">
    <source>
        <dbReference type="ARBA" id="ARBA00022692"/>
    </source>
</evidence>
<accession>A0ABU7MM91</accession>
<evidence type="ECO:0000256" key="1">
    <source>
        <dbReference type="ARBA" id="ARBA00004141"/>
    </source>
</evidence>
<evidence type="ECO:0000256" key="5">
    <source>
        <dbReference type="SAM" id="Phobius"/>
    </source>
</evidence>
<keyword evidence="2 5" id="KW-0812">Transmembrane</keyword>
<comment type="subcellular location">
    <subcellularLocation>
        <location evidence="1">Membrane</location>
        <topology evidence="1">Multi-pass membrane protein</topology>
    </subcellularLocation>
</comment>
<keyword evidence="4 5" id="KW-0472">Membrane</keyword>
<dbReference type="Proteomes" id="UP001344817">
    <property type="component" value="Unassembled WGS sequence"/>
</dbReference>
<evidence type="ECO:0000313" key="6">
    <source>
        <dbReference type="EMBL" id="MEE3928565.1"/>
    </source>
</evidence>
<dbReference type="PANTHER" id="PTHR33514:SF13">
    <property type="entry name" value="PROTEIN ABCI12, CHLOROPLASTIC"/>
    <property type="match status" value="1"/>
</dbReference>
<name>A0ABU7MM91_9BACT</name>
<dbReference type="PANTHER" id="PTHR33514">
    <property type="entry name" value="PROTEIN ABCI12, CHLOROPLASTIC"/>
    <property type="match status" value="1"/>
</dbReference>
<feature type="transmembrane region" description="Helical" evidence="5">
    <location>
        <begin position="258"/>
        <end position="284"/>
    </location>
</feature>
<dbReference type="RefSeq" id="WP_330500978.1">
    <property type="nucleotide sequence ID" value="NZ_JAZDWZ010000010.1"/>
</dbReference>
<reference evidence="6" key="1">
    <citation type="submission" date="2024-01" db="EMBL/GenBank/DDBJ databases">
        <title>Genome sequence of Mycoplasma ciconiae type strain DSM 25251.</title>
        <authorList>
            <person name="Spergser J."/>
        </authorList>
    </citation>
    <scope>NUCLEOTIDE SEQUENCE [LARGE SCALE GENOMIC DNA]</scope>
    <source>
        <strain evidence="6">DSM 25251</strain>
    </source>
</reference>
<evidence type="ECO:0000256" key="3">
    <source>
        <dbReference type="ARBA" id="ARBA00022989"/>
    </source>
</evidence>
<gene>
    <name evidence="6" type="ORF">V2E24_03180</name>
</gene>
<dbReference type="CDD" id="cd16914">
    <property type="entry name" value="EcfT"/>
    <property type="match status" value="1"/>
</dbReference>
<comment type="caution">
    <text evidence="6">The sequence shown here is derived from an EMBL/GenBank/DDBJ whole genome shotgun (WGS) entry which is preliminary data.</text>
</comment>
<keyword evidence="3 5" id="KW-1133">Transmembrane helix</keyword>